<feature type="domain" description="DUF4158" evidence="7">
    <location>
        <begin position="6"/>
        <end position="170"/>
    </location>
</feature>
<proteinExistence type="inferred from homology"/>
<dbReference type="NCBIfam" id="NF033527">
    <property type="entry name" value="transpos_Tn3"/>
    <property type="match status" value="1"/>
</dbReference>
<evidence type="ECO:0000256" key="2">
    <source>
        <dbReference type="ARBA" id="ARBA00022578"/>
    </source>
</evidence>
<evidence type="ECO:0000256" key="1">
    <source>
        <dbReference type="ARBA" id="ARBA00009402"/>
    </source>
</evidence>
<reference evidence="8 9" key="1">
    <citation type="submission" date="2024-09" db="EMBL/GenBank/DDBJ databases">
        <authorList>
            <person name="Sun Q."/>
            <person name="Mori K."/>
        </authorList>
    </citation>
    <scope>NUCLEOTIDE SEQUENCE [LARGE SCALE GENOMIC DNA]</scope>
    <source>
        <strain evidence="8 9">JCM 3143</strain>
    </source>
</reference>
<dbReference type="RefSeq" id="WP_345003239.1">
    <property type="nucleotide sequence ID" value="NZ_BAAAXV010000012.1"/>
</dbReference>
<keyword evidence="3" id="KW-0238">DNA-binding</keyword>
<sequence>MSFQYLSEEQRARYRRFLTDPSPEDLERFFYLDADALAEVAKKRGPHNRLGWGLQWGTARMLGTFLADPGDVPHVAVDYVAEQLGVADPSCIKNYAERLPTQHEHAREIRKLLELREFVDAEAELRVFVASRAAQTRDSRRELFDRAVVWLIENRVLLPGITTLAALVTNVRAEQLAAVNDHLVEQTPVEMRRELLETLVVPTGKKVSPLEWMRTAVALLSGAGMKEALNRSVAVWAFGAGAVDVGGVAPVKLTELAAYGMSAKAPKIGQLKGSRRVATLLATMRHLEGVSVDDALLLFDLLMSTKLLARASRDEKNAKLKSLPKLRKAALQAESALRAALDTPMTQQEQSPQPDDQVVGESAGPGPVVRETTASEMIARIASVVPIEQLEAALAVIKELVPPAGEDEDLAWRAELTNRFASVRGFVELLADTIPWGGTDAGAGVIAALRGLPRVLAYGKHAGVQHIEAHKDLVAGSWRRLVYDNPELGDRLIDRHAYTFCVLEALWSALRCKDVYAVGADKSGDPRAKLIPDALWSVHAPSILTALGLPADPAEHLRKLSGDLGGIYRELADSLDANPAITIKDGRLNLARLEAAPLPEAYQAVHDAVMNMLPRIDYPELLLEVHGHTGMFDAFTHISGSTSRRADLDISLTALMVARSCNLGLGPVAKPGDPVLGIHRLISAEKGYFHHEGMGLASGKLIEKQAGIDIAREDWGGGLVASADGLRFVVPVRSLYGRPNPHYFGQSKRSKGATWLAVVSDRVMGLGGLLVPGTMRDSLFILDALHRLDAKEQPEVLTTDTASYSDIVFGLFAICGYQFAPRIADISDAQQWWIDPADVGAADKRTTPAAAGYGRLTELNLRRVNIALIKQHWPQMLQVAGSLVTNKVRAYDLIKMMTADGRTTGLGHAFAHYGRIFKSMHLLHVAHLEDYRRMMGAQLNVGEGRNGLARAVFFAHHGQLRRGYERGMEDQLGALGLGLNAIIFWNSLYIDAAVKKLAAGGMKIGPEIRAALSPLQWEHINFHGTYPFNRPELPGRLRELRDPTAADDPEL</sequence>
<dbReference type="Pfam" id="PF01526">
    <property type="entry name" value="DDE_Tnp_Tn3"/>
    <property type="match status" value="1"/>
</dbReference>
<comment type="caution">
    <text evidence="8">The sequence shown here is derived from an EMBL/GenBank/DDBJ whole genome shotgun (WGS) entry which is preliminary data.</text>
</comment>
<feature type="domain" description="Tn3 transposase DDE" evidence="6">
    <location>
        <begin position="620"/>
        <end position="1026"/>
    </location>
</feature>
<evidence type="ECO:0000313" key="8">
    <source>
        <dbReference type="EMBL" id="MFB9624842.1"/>
    </source>
</evidence>
<feature type="compositionally biased region" description="Polar residues" evidence="5">
    <location>
        <begin position="344"/>
        <end position="354"/>
    </location>
</feature>
<gene>
    <name evidence="8" type="ORF">ACFFSA_17270</name>
</gene>
<dbReference type="InterPro" id="IPR025296">
    <property type="entry name" value="DUF4158"/>
</dbReference>
<keyword evidence="9" id="KW-1185">Reference proteome</keyword>
<evidence type="ECO:0000256" key="4">
    <source>
        <dbReference type="ARBA" id="ARBA00023172"/>
    </source>
</evidence>
<dbReference type="Pfam" id="PF13700">
    <property type="entry name" value="DUF4158"/>
    <property type="match status" value="1"/>
</dbReference>
<evidence type="ECO:0000259" key="7">
    <source>
        <dbReference type="Pfam" id="PF13700"/>
    </source>
</evidence>
<organism evidence="8 9">
    <name type="scientific">Nonomuraea helvata</name>
    <dbReference type="NCBI Taxonomy" id="37484"/>
    <lineage>
        <taxon>Bacteria</taxon>
        <taxon>Bacillati</taxon>
        <taxon>Actinomycetota</taxon>
        <taxon>Actinomycetes</taxon>
        <taxon>Streptosporangiales</taxon>
        <taxon>Streptosporangiaceae</taxon>
        <taxon>Nonomuraea</taxon>
    </lineage>
</organism>
<keyword evidence="4" id="KW-0233">DNA recombination</keyword>
<protein>
    <submittedName>
        <fullName evidence="8">Tn3 family transposase</fullName>
    </submittedName>
</protein>
<name>A0ABV5RZM7_9ACTN</name>
<dbReference type="Proteomes" id="UP001589532">
    <property type="component" value="Unassembled WGS sequence"/>
</dbReference>
<evidence type="ECO:0000256" key="3">
    <source>
        <dbReference type="ARBA" id="ARBA00023125"/>
    </source>
</evidence>
<dbReference type="EMBL" id="JBHMBW010000013">
    <property type="protein sequence ID" value="MFB9624842.1"/>
    <property type="molecule type" value="Genomic_DNA"/>
</dbReference>
<evidence type="ECO:0000313" key="9">
    <source>
        <dbReference type="Proteomes" id="UP001589532"/>
    </source>
</evidence>
<accession>A0ABV5RZM7</accession>
<feature type="region of interest" description="Disordered" evidence="5">
    <location>
        <begin position="342"/>
        <end position="367"/>
    </location>
</feature>
<dbReference type="InterPro" id="IPR002513">
    <property type="entry name" value="Tn3_Tnp_DDE_dom"/>
</dbReference>
<evidence type="ECO:0000256" key="5">
    <source>
        <dbReference type="SAM" id="MobiDB-lite"/>
    </source>
</evidence>
<dbReference type="InterPro" id="IPR047653">
    <property type="entry name" value="Tn3-like_transpos"/>
</dbReference>
<keyword evidence="2" id="KW-0815">Transposition</keyword>
<evidence type="ECO:0000259" key="6">
    <source>
        <dbReference type="Pfam" id="PF01526"/>
    </source>
</evidence>
<comment type="similarity">
    <text evidence="1">Belongs to the transposase 7 family.</text>
</comment>